<proteinExistence type="inferred from homology"/>
<accession>A0AA89BTR5</accession>
<evidence type="ECO:0000256" key="2">
    <source>
        <dbReference type="ARBA" id="ARBA00022448"/>
    </source>
</evidence>
<dbReference type="PANTHER" id="PTHR31431:SF1">
    <property type="entry name" value="NUCLEOPORIN NUP188"/>
    <property type="match status" value="1"/>
</dbReference>
<dbReference type="EMBL" id="VSWD01000011">
    <property type="protein sequence ID" value="KAK3087060.1"/>
    <property type="molecule type" value="Genomic_DNA"/>
</dbReference>
<keyword evidence="14" id="KW-1185">Reference proteome</keyword>
<feature type="compositionally biased region" description="Low complexity" evidence="10">
    <location>
        <begin position="1488"/>
        <end position="1499"/>
    </location>
</feature>
<evidence type="ECO:0000256" key="7">
    <source>
        <dbReference type="ARBA" id="ARBA00023242"/>
    </source>
</evidence>
<evidence type="ECO:0000256" key="8">
    <source>
        <dbReference type="ARBA" id="ARBA00038387"/>
    </source>
</evidence>
<dbReference type="InterPro" id="IPR044840">
    <property type="entry name" value="Nup188"/>
</dbReference>
<evidence type="ECO:0000256" key="6">
    <source>
        <dbReference type="ARBA" id="ARBA00023132"/>
    </source>
</evidence>
<organism evidence="13 14">
    <name type="scientific">Pinctada imbricata</name>
    <name type="common">Atlantic pearl-oyster</name>
    <name type="synonym">Pinctada martensii</name>
    <dbReference type="NCBI Taxonomy" id="66713"/>
    <lineage>
        <taxon>Eukaryota</taxon>
        <taxon>Metazoa</taxon>
        <taxon>Spiralia</taxon>
        <taxon>Lophotrochozoa</taxon>
        <taxon>Mollusca</taxon>
        <taxon>Bivalvia</taxon>
        <taxon>Autobranchia</taxon>
        <taxon>Pteriomorphia</taxon>
        <taxon>Pterioida</taxon>
        <taxon>Pterioidea</taxon>
        <taxon>Pteriidae</taxon>
        <taxon>Pinctada</taxon>
    </lineage>
</organism>
<feature type="region of interest" description="Disordered" evidence="10">
    <location>
        <begin position="1294"/>
        <end position="1324"/>
    </location>
</feature>
<evidence type="ECO:0000256" key="1">
    <source>
        <dbReference type="ARBA" id="ARBA00004567"/>
    </source>
</evidence>
<keyword evidence="3" id="KW-0509">mRNA transport</keyword>
<evidence type="ECO:0000313" key="14">
    <source>
        <dbReference type="Proteomes" id="UP001186944"/>
    </source>
</evidence>
<evidence type="ECO:0000256" key="3">
    <source>
        <dbReference type="ARBA" id="ARBA00022816"/>
    </source>
</evidence>
<dbReference type="GO" id="GO:0051028">
    <property type="term" value="P:mRNA transport"/>
    <property type="evidence" value="ECO:0007669"/>
    <property type="project" value="UniProtKB-KW"/>
</dbReference>
<keyword evidence="7" id="KW-0539">Nucleus</keyword>
<evidence type="ECO:0000259" key="11">
    <source>
        <dbReference type="Pfam" id="PF10487"/>
    </source>
</evidence>
<evidence type="ECO:0000256" key="4">
    <source>
        <dbReference type="ARBA" id="ARBA00022927"/>
    </source>
</evidence>
<feature type="domain" description="Nucleoporin Nup188 N-terminal subdomain III" evidence="12">
    <location>
        <begin position="382"/>
        <end position="793"/>
    </location>
</feature>
<comment type="subcellular location">
    <subcellularLocation>
        <location evidence="1">Nucleus</location>
        <location evidence="1">Nuclear pore complex</location>
    </subcellularLocation>
</comment>
<keyword evidence="2" id="KW-0813">Transport</keyword>
<keyword evidence="6" id="KW-0906">Nuclear pore complex</keyword>
<dbReference type="PANTHER" id="PTHR31431">
    <property type="entry name" value="NUCLEOPORIN NUP188 HOMOLOG"/>
    <property type="match status" value="1"/>
</dbReference>
<reference evidence="13" key="1">
    <citation type="submission" date="2019-08" db="EMBL/GenBank/DDBJ databases">
        <title>The improved chromosome-level genome for the pearl oyster Pinctada fucata martensii using PacBio sequencing and Hi-C.</title>
        <authorList>
            <person name="Zheng Z."/>
        </authorList>
    </citation>
    <scope>NUCLEOTIDE SEQUENCE</scope>
    <source>
        <strain evidence="13">ZZ-2019</strain>
        <tissue evidence="13">Adductor muscle</tissue>
    </source>
</reference>
<comment type="caution">
    <text evidence="13">The sequence shown here is derived from an EMBL/GenBank/DDBJ whole genome shotgun (WGS) entry which is preliminary data.</text>
</comment>
<dbReference type="GO" id="GO:0044611">
    <property type="term" value="C:nuclear pore inner ring"/>
    <property type="evidence" value="ECO:0007669"/>
    <property type="project" value="TreeGrafter"/>
</dbReference>
<keyword evidence="4" id="KW-0653">Protein transport</keyword>
<dbReference type="Pfam" id="PF21093">
    <property type="entry name" value="Nup188_N-subdom_III"/>
    <property type="match status" value="1"/>
</dbReference>
<dbReference type="GO" id="GO:0006606">
    <property type="term" value="P:protein import into nucleus"/>
    <property type="evidence" value="ECO:0007669"/>
    <property type="project" value="TreeGrafter"/>
</dbReference>
<evidence type="ECO:0000313" key="13">
    <source>
        <dbReference type="EMBL" id="KAK3087060.1"/>
    </source>
</evidence>
<feature type="region of interest" description="Disordered" evidence="10">
    <location>
        <begin position="1488"/>
        <end position="1509"/>
    </location>
</feature>
<protein>
    <recommendedName>
        <fullName evidence="9">Nucleoporin NUP188</fullName>
    </recommendedName>
</protein>
<dbReference type="GO" id="GO:0017056">
    <property type="term" value="F:structural constituent of nuclear pore"/>
    <property type="evidence" value="ECO:0007669"/>
    <property type="project" value="InterPro"/>
</dbReference>
<evidence type="ECO:0000256" key="9">
    <source>
        <dbReference type="ARBA" id="ARBA00040174"/>
    </source>
</evidence>
<dbReference type="InterPro" id="IPR048883">
    <property type="entry name" value="Nup188_N-subdom_III"/>
</dbReference>
<keyword evidence="5" id="KW-0811">Translocation</keyword>
<evidence type="ECO:0000259" key="12">
    <source>
        <dbReference type="Pfam" id="PF21093"/>
    </source>
</evidence>
<dbReference type="InterPro" id="IPR018864">
    <property type="entry name" value="Nucleoporin_Nup188_N"/>
</dbReference>
<dbReference type="GO" id="GO:0006405">
    <property type="term" value="P:RNA export from nucleus"/>
    <property type="evidence" value="ECO:0007669"/>
    <property type="project" value="TreeGrafter"/>
</dbReference>
<feature type="domain" description="Nucleoporin Nup188 N-terminal" evidence="11">
    <location>
        <begin position="174"/>
        <end position="334"/>
    </location>
</feature>
<dbReference type="Proteomes" id="UP001186944">
    <property type="component" value="Unassembled WGS sequence"/>
</dbReference>
<name>A0AA89BTR5_PINIB</name>
<gene>
    <name evidence="13" type="ORF">FSP39_001128</name>
</gene>
<sequence length="1542" mass="172913">MSVLFFQQILTNERYTQALVYKIRDFYFTERLYLLQCLKVILNNWQNEEHPYKLLENCRQLTESALPTWETNSVLMTSGQAYIWAMQNLKEQCETLEMLMIYMKDFSVTVDKVVNIMELFKASKHGFGKRQSYKHILDDNLDVIVQRIGKVDKVMQLFGSEPSHGPLLLLWSAVRMSFSSTDGLQLTRKMGNKSRQLDVYQYILNLLGSEPFSHETSFVSAVAHYLVYQMLAIVLSTFDEGTIAYDREVQVLHKVLCHVMKKPYVAEQFWTLGLETGLGSVLQEALGKFPLDFASLVQFSTSLASAGQDSAQRVFDLWQKLTMYTEYLDQNSPSDLVCIRDNTMWKLIRNKIPYPSKDFKIDAGTFGQEIGLGGRHGDSPIIQWDVTYNGFELLLCEIETLLDQVSLGSGMVATVAVVKVTLIAKFIEALSNSIPQCIRKLAPITESMYQLISRFARLGTPPLDLIAGSVSCLACMAKREPFEVWHKMKQTGFFPYLTENVDNLVEVLSGNVGLSSGSYGAILAGLETAQGFYPVTSSFLNLFTIFIEPFHTKGRQSELMAPMLFILREIFPVFQKWRFYQPRDLEVIGKSCLNIFMKVLNINNTGKTSANKGPKLREVCIYCLLFTEAGRALLEIIATGSDNVEMALAQQGSIADQGTGAELIDLIQLSFSILNRLLTLKSPDLPVSPVENALSSQPVGRQTRHIVATIAQYIYHKHNPKLPALACKLLQRLAMGSRMSILACLGGDAEAIRDMYLTRLHAVTEDLPLKVVILEFLSVCVEAQPGLIEIFLNVYPQVTASTTTPGSTSSQGQKETYRCPPDLLCACMDFIKSLWVGLRETAMSVLRARKHFWPSVCAPVSRDLETPSSNSQVHLPHKIKTIASALRILSEEIYAVTSSKLDPNLKSALSNVGKSNRVQYWSGYVQRCLVMEAERKEADVDNISENYTLKLLIAWKNFTITVAKNEVEDLKITDGVKEMIIVDLLEGIQALVEGNYTKLNIKLAQIASAQLFTIMKTWTGCLSNRGRIMTILNAAINQTLSSSASLLPPVQLGLLGALTTILQYQREVTAVALGSEVVSVILPTVCDLLLQSTRELPPPKDLASQSQTSSDLHSADVRLKMQVLAVCLLEEVILQCSSRDLWLPVLQENLIFSSLLASLELFIQGKQGVHYVHAAFLLLLTIAKDEKGADSLAMSGFTQHICLAALMLYDDKDLIPVPQTRCLELSRITFQETAILEAEKTCDLIYELSHFLRQWRLHLGEVMIKLQTSMLYMSQTFIAFLMRPRYLQHVLDQNSGTNKGQVKRLSPKQPRLQQQSSTEDLERPSQHLVHIQHRMLVILGRSLSALRQFTPDVCEILYEQCMDYTEYEPFLAIGFTPPSTDQDSPPSFGTLMSCVRDVCVGILNKLEPRGSTSPHRSGSDSNIVGQIIPKGVIQYIMENALYIIISQSTRYIRDPSLPVSDKQLLKRELGTEMNHFLMELQRYLKHTAAPSSPSSARQPSPRPGLSGATTLVGRSLSQTAFLNNPETEFFEFVREFVTSVLK</sequence>
<evidence type="ECO:0000256" key="10">
    <source>
        <dbReference type="SAM" id="MobiDB-lite"/>
    </source>
</evidence>
<dbReference type="Pfam" id="PF10487">
    <property type="entry name" value="Nup188_N"/>
    <property type="match status" value="1"/>
</dbReference>
<evidence type="ECO:0000256" key="5">
    <source>
        <dbReference type="ARBA" id="ARBA00023010"/>
    </source>
</evidence>
<comment type="similarity">
    <text evidence="8">Belongs to the Nup188 family.</text>
</comment>